<keyword evidence="3" id="KW-1185">Reference proteome</keyword>
<organism evidence="2 3">
    <name type="scientific">Dactylosporangium cerinum</name>
    <dbReference type="NCBI Taxonomy" id="1434730"/>
    <lineage>
        <taxon>Bacteria</taxon>
        <taxon>Bacillati</taxon>
        <taxon>Actinomycetota</taxon>
        <taxon>Actinomycetes</taxon>
        <taxon>Micromonosporales</taxon>
        <taxon>Micromonosporaceae</taxon>
        <taxon>Dactylosporangium</taxon>
    </lineage>
</organism>
<evidence type="ECO:0000313" key="2">
    <source>
        <dbReference type="EMBL" id="MFC5004438.1"/>
    </source>
</evidence>
<dbReference type="InterPro" id="IPR001387">
    <property type="entry name" value="Cro/C1-type_HTH"/>
</dbReference>
<feature type="region of interest" description="Disordered" evidence="1">
    <location>
        <begin position="291"/>
        <end position="325"/>
    </location>
</feature>
<protein>
    <recommendedName>
        <fullName evidence="4">Homeodomain-like domain-containing protein</fullName>
    </recommendedName>
</protein>
<proteinExistence type="predicted"/>
<evidence type="ECO:0000313" key="3">
    <source>
        <dbReference type="Proteomes" id="UP001595912"/>
    </source>
</evidence>
<gene>
    <name evidence="2" type="ORF">ACFPIJ_42255</name>
</gene>
<reference evidence="3" key="1">
    <citation type="journal article" date="2019" name="Int. J. Syst. Evol. Microbiol.">
        <title>The Global Catalogue of Microorganisms (GCM) 10K type strain sequencing project: providing services to taxonomists for standard genome sequencing and annotation.</title>
        <authorList>
            <consortium name="The Broad Institute Genomics Platform"/>
            <consortium name="The Broad Institute Genome Sequencing Center for Infectious Disease"/>
            <person name="Wu L."/>
            <person name="Ma J."/>
        </authorList>
    </citation>
    <scope>NUCLEOTIDE SEQUENCE [LARGE SCALE GENOMIC DNA]</scope>
    <source>
        <strain evidence="3">CGMCC 4.7152</strain>
    </source>
</reference>
<name>A0ABV9W7H1_9ACTN</name>
<evidence type="ECO:0008006" key="4">
    <source>
        <dbReference type="Google" id="ProtNLM"/>
    </source>
</evidence>
<comment type="caution">
    <text evidence="2">The sequence shown here is derived from an EMBL/GenBank/DDBJ whole genome shotgun (WGS) entry which is preliminary data.</text>
</comment>
<sequence>MELGGVVVMANADVRRRLGERATGSRLLSAAVAAGATAFNWTAHPDPLLGGFFAGMSALGYLVWLTHTENSRRDRLRALDALPPTTPAYEPFGHWIRHPWLTHRAKSLAKAHPNLGLYESLAAARTELDAERRRRAIATVLHRKIRATVDPTTADIAVAVYDLDEIAGRLANRADYDALTDLIAQGLAPTQLAPSPTQPGQRSTTPVDSHTAQAPDPSLMDAFRHQPVRPSTLAAPPINADARLPQSTIATARSGHCSTPAQRGTVAKPASLPNLAHTAADSGVYAIPTSDVEAGPDEASRMTPTDQQRADPIPSQRHGRPGKAALAERNDQSVFDQGFDQPEAVPLDTAAAVAYWRRREPDLSLAEVAARIGRSKRTVYRHWERTVA</sequence>
<dbReference type="EMBL" id="JBHSIU010000065">
    <property type="protein sequence ID" value="MFC5004438.1"/>
    <property type="molecule type" value="Genomic_DNA"/>
</dbReference>
<feature type="compositionally biased region" description="Polar residues" evidence="1">
    <location>
        <begin position="192"/>
        <end position="212"/>
    </location>
</feature>
<accession>A0ABV9W7H1</accession>
<dbReference type="Proteomes" id="UP001595912">
    <property type="component" value="Unassembled WGS sequence"/>
</dbReference>
<feature type="region of interest" description="Disordered" evidence="1">
    <location>
        <begin position="190"/>
        <end position="223"/>
    </location>
</feature>
<dbReference type="CDD" id="cd00093">
    <property type="entry name" value="HTH_XRE"/>
    <property type="match status" value="1"/>
</dbReference>
<evidence type="ECO:0000256" key="1">
    <source>
        <dbReference type="SAM" id="MobiDB-lite"/>
    </source>
</evidence>